<dbReference type="EMBL" id="BX284604">
    <property type="protein sequence ID" value="CCH63931.1"/>
    <property type="molecule type" value="Genomic_DNA"/>
</dbReference>
<feature type="domain" description="PAN-3" evidence="1">
    <location>
        <begin position="1"/>
        <end position="124"/>
    </location>
</feature>
<gene>
    <name evidence="2 4" type="ORF">C50A2.7</name>
    <name evidence="2" type="ORF">CELE_C50A2.7</name>
</gene>
<evidence type="ECO:0000313" key="3">
    <source>
        <dbReference type="Proteomes" id="UP000001940"/>
    </source>
</evidence>
<name>I2HAK3_CAEEL</name>
<dbReference type="AGR" id="WB:WBGene00219437"/>
<dbReference type="SMART" id="SM00605">
    <property type="entry name" value="CW"/>
    <property type="match status" value="1"/>
</dbReference>
<dbReference type="PaxDb" id="6239-C50A2.7"/>
<dbReference type="PANTHER" id="PTHR47629">
    <property type="entry name" value="C-TYPE LECTIN-RELATED"/>
    <property type="match status" value="1"/>
</dbReference>
<dbReference type="Bgee" id="WBGene00219437">
    <property type="expression patterns" value="Expressed in embryo"/>
</dbReference>
<evidence type="ECO:0000259" key="1">
    <source>
        <dbReference type="SMART" id="SM00605"/>
    </source>
</evidence>
<proteinExistence type="predicted"/>
<evidence type="ECO:0000313" key="2">
    <source>
        <dbReference type="EMBL" id="CCH63931.1"/>
    </source>
</evidence>
<dbReference type="WormBase" id="C50A2.7">
    <property type="protein sequence ID" value="CE47603"/>
    <property type="gene ID" value="WBGene00219437"/>
</dbReference>
<dbReference type="PhylomeDB" id="I2HAK3"/>
<protein>
    <submittedName>
        <fullName evidence="2">PAN-3 domain-containing protein</fullName>
    </submittedName>
</protein>
<dbReference type="HOGENOM" id="CLU_1817509_0_0_1"/>
<evidence type="ECO:0000313" key="4">
    <source>
        <dbReference type="WormBase" id="C50A2.7"/>
    </source>
</evidence>
<dbReference type="PANTHER" id="PTHR47629:SF1">
    <property type="entry name" value="C-TYPE LECTIN DOMAIN-CONTAINING PROTEIN-RELATED"/>
    <property type="match status" value="1"/>
</dbReference>
<accession>I2HAK3</accession>
<dbReference type="Pfam" id="PF08277">
    <property type="entry name" value="PAN_3"/>
    <property type="match status" value="1"/>
</dbReference>
<dbReference type="InterPro" id="IPR006583">
    <property type="entry name" value="PAN-3_domain"/>
</dbReference>
<dbReference type="InParanoid" id="I2HAK3"/>
<dbReference type="CTD" id="13192134"/>
<dbReference type="AlphaFoldDB" id="I2HAK3"/>
<dbReference type="KEGG" id="cel:CELE_C50A2.7"/>
<sequence>MAIIYGIPADTFHMNATRWYSFNFTECVVACQENPECVVAYSGNQNYFNYPYYIQPDVFRYDGPSDVSIVALKVALSGAQCPRGKNAPTFNNVPAKGYLVLSDTAQVYTYCKYNFTLVGTKLTFAHETGSYDWDFINKYGQG</sequence>
<reference evidence="2 3" key="1">
    <citation type="journal article" date="1998" name="Science">
        <title>Genome sequence of the nematode C. elegans: a platform for investigating biology.</title>
        <authorList>
            <consortium name="The C. elegans sequencing consortium"/>
            <person name="Sulson J.E."/>
            <person name="Waterston R."/>
        </authorList>
    </citation>
    <scope>NUCLEOTIDE SEQUENCE [LARGE SCALE GENOMIC DNA]</scope>
    <source>
        <strain evidence="2 3">Bristol N2</strain>
    </source>
</reference>
<dbReference type="RefSeq" id="NP_001255230.1">
    <property type="nucleotide sequence ID" value="NM_001268301.1"/>
</dbReference>
<keyword evidence="3" id="KW-1185">Reference proteome</keyword>
<dbReference type="Proteomes" id="UP000001940">
    <property type="component" value="Chromosome IV"/>
</dbReference>
<dbReference type="GeneID" id="13192134"/>
<organism evidence="2 3">
    <name type="scientific">Caenorhabditis elegans</name>
    <dbReference type="NCBI Taxonomy" id="6239"/>
    <lineage>
        <taxon>Eukaryota</taxon>
        <taxon>Metazoa</taxon>
        <taxon>Ecdysozoa</taxon>
        <taxon>Nematoda</taxon>
        <taxon>Chromadorea</taxon>
        <taxon>Rhabditida</taxon>
        <taxon>Rhabditina</taxon>
        <taxon>Rhabditomorpha</taxon>
        <taxon>Rhabditoidea</taxon>
        <taxon>Rhabditidae</taxon>
        <taxon>Peloderinae</taxon>
        <taxon>Caenorhabditis</taxon>
    </lineage>
</organism>